<dbReference type="EMBL" id="LUKE01000001">
    <property type="protein sequence ID" value="KYG66802.1"/>
    <property type="molecule type" value="Genomic_DNA"/>
</dbReference>
<dbReference type="Pfam" id="PF13560">
    <property type="entry name" value="HTH_31"/>
    <property type="match status" value="1"/>
</dbReference>
<protein>
    <recommendedName>
        <fullName evidence="1">HTH cro/C1-type domain-containing protein</fullName>
    </recommendedName>
</protein>
<comment type="caution">
    <text evidence="2">The sequence shown here is derived from an EMBL/GenBank/DDBJ whole genome shotgun (WGS) entry which is preliminary data.</text>
</comment>
<organism evidence="2 3">
    <name type="scientific">Bdellovibrio bacteriovorus</name>
    <dbReference type="NCBI Taxonomy" id="959"/>
    <lineage>
        <taxon>Bacteria</taxon>
        <taxon>Pseudomonadati</taxon>
        <taxon>Bdellovibrionota</taxon>
        <taxon>Bdellovibrionia</taxon>
        <taxon>Bdellovibrionales</taxon>
        <taxon>Pseudobdellovibrionaceae</taxon>
        <taxon>Bdellovibrio</taxon>
    </lineage>
</organism>
<dbReference type="RefSeq" id="WP_061834380.1">
    <property type="nucleotide sequence ID" value="NZ_LUKE01000001.1"/>
</dbReference>
<reference evidence="2 3" key="1">
    <citation type="submission" date="2016-03" db="EMBL/GenBank/DDBJ databases">
        <authorList>
            <person name="Ploux O."/>
        </authorList>
    </citation>
    <scope>NUCLEOTIDE SEQUENCE [LARGE SCALE GENOMIC DNA]</scope>
    <source>
        <strain evidence="2 3">R0</strain>
    </source>
</reference>
<dbReference type="SUPFAM" id="SSF47413">
    <property type="entry name" value="lambda repressor-like DNA-binding domains"/>
    <property type="match status" value="1"/>
</dbReference>
<dbReference type="PROSITE" id="PS50943">
    <property type="entry name" value="HTH_CROC1"/>
    <property type="match status" value="1"/>
</dbReference>
<gene>
    <name evidence="2" type="ORF">AZI86_07125</name>
</gene>
<dbReference type="CDD" id="cd00093">
    <property type="entry name" value="HTH_XRE"/>
    <property type="match status" value="1"/>
</dbReference>
<keyword evidence="3" id="KW-1185">Reference proteome</keyword>
<evidence type="ECO:0000313" key="3">
    <source>
        <dbReference type="Proteomes" id="UP000075320"/>
    </source>
</evidence>
<dbReference type="Gene3D" id="1.10.260.40">
    <property type="entry name" value="lambda repressor-like DNA-binding domains"/>
    <property type="match status" value="1"/>
</dbReference>
<dbReference type="GO" id="GO:0003677">
    <property type="term" value="F:DNA binding"/>
    <property type="evidence" value="ECO:0007669"/>
    <property type="project" value="InterPro"/>
</dbReference>
<feature type="domain" description="HTH cro/C1-type" evidence="1">
    <location>
        <begin position="39"/>
        <end position="94"/>
    </location>
</feature>
<dbReference type="InterPro" id="IPR010982">
    <property type="entry name" value="Lambda_DNA-bd_dom_sf"/>
</dbReference>
<accession>A0A150WQN9</accession>
<sequence length="156" mass="17839">MISFLRQWRKKELDIYAIGVKTKIRNFSGERMQKFGDMLKRLRIEAEITLRELSAHLNITPSYLSDVEQGRKRPFNQKKIANLADLLGVAAEPLQKAAAKEKDMIEIPLSNNRHAGSLAFALARSDDSIFEDSEIQESIEKLTAKLNAKVKRKKKK</sequence>
<dbReference type="Proteomes" id="UP000075320">
    <property type="component" value="Unassembled WGS sequence"/>
</dbReference>
<evidence type="ECO:0000313" key="2">
    <source>
        <dbReference type="EMBL" id="KYG66802.1"/>
    </source>
</evidence>
<dbReference type="OrthoDB" id="9809730at2"/>
<proteinExistence type="predicted"/>
<evidence type="ECO:0000259" key="1">
    <source>
        <dbReference type="PROSITE" id="PS50943"/>
    </source>
</evidence>
<dbReference type="InterPro" id="IPR001387">
    <property type="entry name" value="Cro/C1-type_HTH"/>
</dbReference>
<name>A0A150WQN9_BDEBC</name>
<dbReference type="AlphaFoldDB" id="A0A150WQN9"/>
<dbReference type="SMART" id="SM00530">
    <property type="entry name" value="HTH_XRE"/>
    <property type="match status" value="1"/>
</dbReference>